<dbReference type="EMBL" id="JAVDQK010000004">
    <property type="protein sequence ID" value="MDR6218416.1"/>
    <property type="molecule type" value="Genomic_DNA"/>
</dbReference>
<sequence>MPGPTQLDRWRALHDALSPDTFSDLLDLPHATLPDLLSGHAPPTGDVRARLEYLTDLQGRLDPPSAQRLSRWLTLRRFALNHRTPLELLRGAWTPLDPHARAIHDIAEADAYLSGL</sequence>
<dbReference type="Proteomes" id="UP001185331">
    <property type="component" value="Unassembled WGS sequence"/>
</dbReference>
<proteinExistence type="predicted"/>
<comment type="caution">
    <text evidence="1">The sequence shown here is derived from an EMBL/GenBank/DDBJ whole genome shotgun (WGS) entry which is preliminary data.</text>
</comment>
<reference evidence="1" key="1">
    <citation type="submission" date="2023-07" db="EMBL/GenBank/DDBJ databases">
        <title>Sorghum-associated microbial communities from plants grown in Nebraska, USA.</title>
        <authorList>
            <person name="Schachtman D."/>
        </authorList>
    </citation>
    <scope>NUCLEOTIDE SEQUENCE</scope>
    <source>
        <strain evidence="1">BE330</strain>
    </source>
</reference>
<dbReference type="AlphaFoldDB" id="A0AAE3XCC0"/>
<dbReference type="RefSeq" id="WP_309854881.1">
    <property type="nucleotide sequence ID" value="NZ_JAVDQJ010000005.1"/>
</dbReference>
<gene>
    <name evidence="1" type="ORF">J2Y00_001979</name>
</gene>
<evidence type="ECO:0000313" key="2">
    <source>
        <dbReference type="Proteomes" id="UP001185331"/>
    </source>
</evidence>
<protein>
    <submittedName>
        <fullName evidence="1">Uncharacterized protein</fullName>
    </submittedName>
</protein>
<name>A0AAE3XCC0_9DEIO</name>
<accession>A0AAE3XCC0</accession>
<evidence type="ECO:0000313" key="1">
    <source>
        <dbReference type="EMBL" id="MDR6218416.1"/>
    </source>
</evidence>
<organism evidence="1 2">
    <name type="scientific">Deinococcus soli</name>
    <name type="common">ex Cha et al. 2016</name>
    <dbReference type="NCBI Taxonomy" id="1309411"/>
    <lineage>
        <taxon>Bacteria</taxon>
        <taxon>Thermotogati</taxon>
        <taxon>Deinococcota</taxon>
        <taxon>Deinococci</taxon>
        <taxon>Deinococcales</taxon>
        <taxon>Deinococcaceae</taxon>
        <taxon>Deinococcus</taxon>
    </lineage>
</organism>